<dbReference type="InterPro" id="IPR016193">
    <property type="entry name" value="Cytidine_deaminase-like"/>
</dbReference>
<dbReference type="AlphaFoldDB" id="A0A9P1CT83"/>
<gene>
    <name evidence="1" type="ORF">C1SCF055_LOCUS23153</name>
</gene>
<dbReference type="EMBL" id="CAMXCT030002229">
    <property type="protein sequence ID" value="CAL4784014.1"/>
    <property type="molecule type" value="Genomic_DNA"/>
</dbReference>
<protein>
    <submittedName>
        <fullName evidence="2">Polycystin-2</fullName>
    </submittedName>
</protein>
<dbReference type="EMBL" id="CAMXCT020002229">
    <property type="protein sequence ID" value="CAL1150077.1"/>
    <property type="molecule type" value="Genomic_DNA"/>
</dbReference>
<sequence>MVPWCQCPDQCPQNLKELAFTGVLRNMRCLGSLCLWICGEAGSSVPSRKSTLTFTEGAQQVVARQIARSYEDSTGNEPETEPEEEMTMKQKILHRLTRMNTGDLLRQIRRNISSYQVLSDADLSWDAEDMATEPEISFAVRELQAYFSDWQRAQTDKFWQRKSHKVVIAVVVCEEEDSSLVALRGMNTEVSLPSGSLCAERAGIARAASEFFAAKSIKAIAVLDPSGDIAPLWPCEVCQSWLAKIREQNPRISVVAFPSKENDFKTILVQKNGKDVRPPTAVSRMLGHDGAQHRDQQAHIGRGLTLSRKIGRWLVTCKFRFNKRPICSPL</sequence>
<reference evidence="2 3" key="2">
    <citation type="submission" date="2024-05" db="EMBL/GenBank/DDBJ databases">
        <authorList>
            <person name="Chen Y."/>
            <person name="Shah S."/>
            <person name="Dougan E. K."/>
            <person name="Thang M."/>
            <person name="Chan C."/>
        </authorList>
    </citation>
    <scope>NUCLEOTIDE SEQUENCE [LARGE SCALE GENOMIC DNA]</scope>
</reference>
<evidence type="ECO:0000313" key="3">
    <source>
        <dbReference type="Proteomes" id="UP001152797"/>
    </source>
</evidence>
<proteinExistence type="predicted"/>
<reference evidence="1" key="1">
    <citation type="submission" date="2022-10" db="EMBL/GenBank/DDBJ databases">
        <authorList>
            <person name="Chen Y."/>
            <person name="Dougan E. K."/>
            <person name="Chan C."/>
            <person name="Rhodes N."/>
            <person name="Thang M."/>
        </authorList>
    </citation>
    <scope>NUCLEOTIDE SEQUENCE</scope>
</reference>
<dbReference type="Gene3D" id="3.40.140.10">
    <property type="entry name" value="Cytidine Deaminase, domain 2"/>
    <property type="match status" value="1"/>
</dbReference>
<dbReference type="Proteomes" id="UP001152797">
    <property type="component" value="Unassembled WGS sequence"/>
</dbReference>
<name>A0A9P1CT83_9DINO</name>
<keyword evidence="3" id="KW-1185">Reference proteome</keyword>
<dbReference type="GO" id="GO:0003824">
    <property type="term" value="F:catalytic activity"/>
    <property type="evidence" value="ECO:0007669"/>
    <property type="project" value="InterPro"/>
</dbReference>
<dbReference type="OrthoDB" id="441192at2759"/>
<accession>A0A9P1CT83</accession>
<organism evidence="1">
    <name type="scientific">Cladocopium goreaui</name>
    <dbReference type="NCBI Taxonomy" id="2562237"/>
    <lineage>
        <taxon>Eukaryota</taxon>
        <taxon>Sar</taxon>
        <taxon>Alveolata</taxon>
        <taxon>Dinophyceae</taxon>
        <taxon>Suessiales</taxon>
        <taxon>Symbiodiniaceae</taxon>
        <taxon>Cladocopium</taxon>
    </lineage>
</organism>
<dbReference type="SUPFAM" id="SSF53927">
    <property type="entry name" value="Cytidine deaminase-like"/>
    <property type="match status" value="1"/>
</dbReference>
<dbReference type="EMBL" id="CAMXCT010002229">
    <property type="protein sequence ID" value="CAI3996702.1"/>
    <property type="molecule type" value="Genomic_DNA"/>
</dbReference>
<comment type="caution">
    <text evidence="1">The sequence shown here is derived from an EMBL/GenBank/DDBJ whole genome shotgun (WGS) entry which is preliminary data.</text>
</comment>
<evidence type="ECO:0000313" key="2">
    <source>
        <dbReference type="EMBL" id="CAL4784014.1"/>
    </source>
</evidence>
<dbReference type="Pfam" id="PF14421">
    <property type="entry name" value="LmjF365940-deam"/>
    <property type="match status" value="2"/>
</dbReference>
<dbReference type="InterPro" id="IPR032723">
    <property type="entry name" value="Deaminase_LmjF365940"/>
</dbReference>
<evidence type="ECO:0000313" key="1">
    <source>
        <dbReference type="EMBL" id="CAI3996702.1"/>
    </source>
</evidence>